<evidence type="ECO:0000313" key="4">
    <source>
        <dbReference type="Proteomes" id="UP000193978"/>
    </source>
</evidence>
<sequence length="121" mass="12882">MKLAVSAALSCASLFLAPAQAETLAQDAELHSRPSLKSDALAVLGAGMPVTVLDARRDGWTLVAGGGFEGYVRSGQIAPFNPWCTEGYPYSGSERYFQDGLTPVRTVPLGFLFGYHVSRPC</sequence>
<gene>
    <name evidence="3" type="ORF">B1812_20015</name>
</gene>
<feature type="signal peptide" evidence="1">
    <location>
        <begin position="1"/>
        <end position="21"/>
    </location>
</feature>
<dbReference type="Gene3D" id="2.30.30.40">
    <property type="entry name" value="SH3 Domains"/>
    <property type="match status" value="1"/>
</dbReference>
<evidence type="ECO:0000313" key="3">
    <source>
        <dbReference type="EMBL" id="ARN82984.1"/>
    </source>
</evidence>
<dbReference type="Pfam" id="PF08239">
    <property type="entry name" value="SH3_3"/>
    <property type="match status" value="1"/>
</dbReference>
<evidence type="ECO:0000259" key="2">
    <source>
        <dbReference type="Pfam" id="PF08239"/>
    </source>
</evidence>
<feature type="chain" id="PRO_5012145214" description="SH3b domain-containing protein" evidence="1">
    <location>
        <begin position="22"/>
        <end position="121"/>
    </location>
</feature>
<name>A0A1W6MZG0_9HYPH</name>
<keyword evidence="1" id="KW-0732">Signal</keyword>
<organism evidence="3 4">
    <name type="scientific">Methylocystis bryophila</name>
    <dbReference type="NCBI Taxonomy" id="655015"/>
    <lineage>
        <taxon>Bacteria</taxon>
        <taxon>Pseudomonadati</taxon>
        <taxon>Pseudomonadota</taxon>
        <taxon>Alphaproteobacteria</taxon>
        <taxon>Hyphomicrobiales</taxon>
        <taxon>Methylocystaceae</taxon>
        <taxon>Methylocystis</taxon>
    </lineage>
</organism>
<dbReference type="Proteomes" id="UP000193978">
    <property type="component" value="Chromosome"/>
</dbReference>
<dbReference type="KEGG" id="mbry:B1812_20015"/>
<feature type="domain" description="SH3b" evidence="2">
    <location>
        <begin position="29"/>
        <end position="75"/>
    </location>
</feature>
<keyword evidence="4" id="KW-1185">Reference proteome</keyword>
<proteinExistence type="predicted"/>
<reference evidence="3 4" key="1">
    <citation type="submission" date="2017-02" db="EMBL/GenBank/DDBJ databases">
        <authorList>
            <person name="Peterson S.W."/>
        </authorList>
    </citation>
    <scope>NUCLEOTIDE SEQUENCE [LARGE SCALE GENOMIC DNA]</scope>
    <source>
        <strain evidence="3 4">S285</strain>
    </source>
</reference>
<dbReference type="EMBL" id="CP019948">
    <property type="protein sequence ID" value="ARN82984.1"/>
    <property type="molecule type" value="Genomic_DNA"/>
</dbReference>
<dbReference type="InterPro" id="IPR003646">
    <property type="entry name" value="SH3-like_bac-type"/>
</dbReference>
<evidence type="ECO:0000256" key="1">
    <source>
        <dbReference type="SAM" id="SignalP"/>
    </source>
</evidence>
<protein>
    <recommendedName>
        <fullName evidence="2">SH3b domain-containing protein</fullName>
    </recommendedName>
</protein>
<dbReference type="AlphaFoldDB" id="A0A1W6MZG0"/>
<accession>A0A1W6MZG0</accession>